<dbReference type="InterPro" id="IPR028889">
    <property type="entry name" value="USP"/>
</dbReference>
<dbReference type="PROSITE" id="PS00972">
    <property type="entry name" value="USP_1"/>
    <property type="match status" value="1"/>
</dbReference>
<feature type="compositionally biased region" description="Low complexity" evidence="9">
    <location>
        <begin position="2566"/>
        <end position="2575"/>
    </location>
</feature>
<dbReference type="CDD" id="cd02659">
    <property type="entry name" value="peptidase_C19C"/>
    <property type="match status" value="1"/>
</dbReference>
<dbReference type="GO" id="GO:0006508">
    <property type="term" value="P:proteolysis"/>
    <property type="evidence" value="ECO:0007669"/>
    <property type="project" value="UniProtKB-KW"/>
</dbReference>
<dbReference type="Pfam" id="PF00443">
    <property type="entry name" value="UCH"/>
    <property type="match status" value="1"/>
</dbReference>
<dbReference type="EC" id="3.4.19.12" evidence="3"/>
<dbReference type="InterPro" id="IPR018200">
    <property type="entry name" value="USP_CS"/>
</dbReference>
<dbReference type="SUPFAM" id="SSF48371">
    <property type="entry name" value="ARM repeat"/>
    <property type="match status" value="1"/>
</dbReference>
<dbReference type="GO" id="GO:0005829">
    <property type="term" value="C:cytosol"/>
    <property type="evidence" value="ECO:0007669"/>
    <property type="project" value="TreeGrafter"/>
</dbReference>
<dbReference type="InterPro" id="IPR009060">
    <property type="entry name" value="UBA-like_sf"/>
</dbReference>
<dbReference type="InterPro" id="IPR038765">
    <property type="entry name" value="Papain-like_cys_pep_sf"/>
</dbReference>
<dbReference type="Gene3D" id="1.10.8.10">
    <property type="entry name" value="DNA helicase RuvA subunit, C-terminal domain"/>
    <property type="match status" value="1"/>
</dbReference>
<proteinExistence type="inferred from homology"/>
<dbReference type="InterPro" id="IPR001394">
    <property type="entry name" value="Peptidase_C19_UCH"/>
</dbReference>
<dbReference type="Pfam" id="PF12030">
    <property type="entry name" value="DUF3517"/>
    <property type="match status" value="1"/>
</dbReference>
<dbReference type="InterPro" id="IPR055176">
    <property type="entry name" value="UBP24/USP9X/USP9Y_UBL"/>
</dbReference>
<dbReference type="SMART" id="SM00165">
    <property type="entry name" value="UBA"/>
    <property type="match status" value="1"/>
</dbReference>
<dbReference type="SUPFAM" id="SSF54001">
    <property type="entry name" value="Cysteine proteinases"/>
    <property type="match status" value="1"/>
</dbReference>
<feature type="region of interest" description="Disordered" evidence="9">
    <location>
        <begin position="2561"/>
        <end position="2580"/>
    </location>
</feature>
<dbReference type="SUPFAM" id="SSF46934">
    <property type="entry name" value="UBA-like"/>
    <property type="match status" value="1"/>
</dbReference>
<dbReference type="CDD" id="cd17065">
    <property type="entry name" value="Ubl_UBP24"/>
    <property type="match status" value="1"/>
</dbReference>
<dbReference type="InterPro" id="IPR016024">
    <property type="entry name" value="ARM-type_fold"/>
</dbReference>
<evidence type="ECO:0000259" key="11">
    <source>
        <dbReference type="PROSITE" id="PS50235"/>
    </source>
</evidence>
<keyword evidence="4" id="KW-0597">Phosphoprotein</keyword>
<evidence type="ECO:0000256" key="1">
    <source>
        <dbReference type="ARBA" id="ARBA00000707"/>
    </source>
</evidence>
<comment type="catalytic activity">
    <reaction evidence="1">
        <text>Thiol-dependent hydrolysis of ester, thioester, amide, peptide and isopeptide bonds formed by the C-terminal Gly of ubiquitin (a 76-residue protein attached to proteins as an intracellular targeting signal).</text>
        <dbReference type="EC" id="3.4.19.12"/>
    </reaction>
</comment>
<dbReference type="GO" id="GO:0016579">
    <property type="term" value="P:protein deubiquitination"/>
    <property type="evidence" value="ECO:0007669"/>
    <property type="project" value="InterPro"/>
</dbReference>
<dbReference type="FunFam" id="3.90.70.10:FF:000022">
    <property type="entry name" value="Ubiquitin carboxyl-terminal hydrolase 24"/>
    <property type="match status" value="1"/>
</dbReference>
<accession>A0A7M5XH66</accession>
<dbReference type="GO" id="GO:0004843">
    <property type="term" value="F:cysteine-type deubiquitinase activity"/>
    <property type="evidence" value="ECO:0007669"/>
    <property type="project" value="UniProtKB-EC"/>
</dbReference>
<evidence type="ECO:0000256" key="3">
    <source>
        <dbReference type="ARBA" id="ARBA00012759"/>
    </source>
</evidence>
<dbReference type="PANTHER" id="PTHR24006:SF943">
    <property type="entry name" value="UBIQUITIN CARBOXYL-TERMINAL HYDROLASE PUF"/>
    <property type="match status" value="1"/>
</dbReference>
<dbReference type="Proteomes" id="UP000594262">
    <property type="component" value="Unplaced"/>
</dbReference>
<keyword evidence="6" id="KW-0833">Ubl conjugation pathway</keyword>
<feature type="region of interest" description="Disordered" evidence="9">
    <location>
        <begin position="1370"/>
        <end position="1398"/>
    </location>
</feature>
<dbReference type="PANTHER" id="PTHR24006">
    <property type="entry name" value="UBIQUITIN CARBOXYL-TERMINAL HYDROLASE"/>
    <property type="match status" value="1"/>
</dbReference>
<evidence type="ECO:0000313" key="12">
    <source>
        <dbReference type="EnsemblMetazoa" id="CLYHEMP023296.1"/>
    </source>
</evidence>
<dbReference type="PROSITE" id="PS50235">
    <property type="entry name" value="USP_3"/>
    <property type="match status" value="1"/>
</dbReference>
<protein>
    <recommendedName>
        <fullName evidence="3">ubiquitinyl hydrolase 1</fullName>
        <ecNumber evidence="3">3.4.19.12</ecNumber>
    </recommendedName>
</protein>
<comment type="similarity">
    <text evidence="2">Belongs to the peptidase C19 family.</text>
</comment>
<feature type="domain" description="USP" evidence="11">
    <location>
        <begin position="1692"/>
        <end position="2042"/>
    </location>
</feature>
<feature type="compositionally biased region" description="Polar residues" evidence="9">
    <location>
        <begin position="1248"/>
        <end position="1280"/>
    </location>
</feature>
<evidence type="ECO:0000256" key="9">
    <source>
        <dbReference type="SAM" id="MobiDB-lite"/>
    </source>
</evidence>
<dbReference type="PROSITE" id="PS00973">
    <property type="entry name" value="USP_2"/>
    <property type="match status" value="1"/>
</dbReference>
<dbReference type="InterPro" id="IPR021905">
    <property type="entry name" value="DUF3517"/>
</dbReference>
<keyword evidence="5" id="KW-0645">Protease</keyword>
<evidence type="ECO:0000256" key="4">
    <source>
        <dbReference type="ARBA" id="ARBA00022553"/>
    </source>
</evidence>
<feature type="domain" description="UBA" evidence="10">
    <location>
        <begin position="5"/>
        <end position="45"/>
    </location>
</feature>
<dbReference type="InterPro" id="IPR050164">
    <property type="entry name" value="Peptidase_C19"/>
</dbReference>
<evidence type="ECO:0000256" key="5">
    <source>
        <dbReference type="ARBA" id="ARBA00022670"/>
    </source>
</evidence>
<dbReference type="InterPro" id="IPR047061">
    <property type="entry name" value="UBP24_Ubl"/>
</dbReference>
<evidence type="ECO:0000256" key="7">
    <source>
        <dbReference type="ARBA" id="ARBA00022801"/>
    </source>
</evidence>
<organism evidence="12 13">
    <name type="scientific">Clytia hemisphaerica</name>
    <dbReference type="NCBI Taxonomy" id="252671"/>
    <lineage>
        <taxon>Eukaryota</taxon>
        <taxon>Metazoa</taxon>
        <taxon>Cnidaria</taxon>
        <taxon>Hydrozoa</taxon>
        <taxon>Hydroidolina</taxon>
        <taxon>Leptothecata</taxon>
        <taxon>Obeliida</taxon>
        <taxon>Clytiidae</taxon>
        <taxon>Clytia</taxon>
    </lineage>
</organism>
<dbReference type="InterPro" id="IPR033382">
    <property type="entry name" value="USP24_UBA"/>
</dbReference>
<dbReference type="Gene3D" id="3.90.70.10">
    <property type="entry name" value="Cysteine proteinases"/>
    <property type="match status" value="1"/>
</dbReference>
<dbReference type="Pfam" id="PF22900">
    <property type="entry name" value="UCH_UBL1"/>
    <property type="match status" value="1"/>
</dbReference>
<dbReference type="InterPro" id="IPR056850">
    <property type="entry name" value="ARM_UBP34_24_USP9X_Y"/>
</dbReference>
<evidence type="ECO:0000256" key="2">
    <source>
        <dbReference type="ARBA" id="ARBA00009085"/>
    </source>
</evidence>
<sequence>MESQPSDEHITMLMGMGFGDITDIRRALKLAKNDLNDAVAILTGEDSRGGFGQADIEMKEVSNSTEVYNNNNSPVMFGPQLPVVEGGKQPTECIDITEEEEVAENIDMAIEDMPDEFPTTNMYELEDRVFTENWSIPYKKGESLAKCLYGAIKLASQQKAETDKDCERFLDRVAVECFKKLLTSQAVKKWSNDIHEGVFNMIQLFIDFMAERLKYSPPPLKLLGTLSLAFDPDSEFHFKNRTHKWNRGHYEDIFGFDKCPAVSPDYNTYKAPFGWLVDLINRFVQKGGLDSIIDIVETMDKMSPNVLASLLKPFGACAVYLNAEVTGYKLGGMADKVVQFVSQMEADDMKDKDVDKVYDLLRSLRKVCDVLWADKTSNIVELHLSTILKMLQLPQFNPRMNALKELSRLIKDAERNQCKEITVDVISKWLLDNKVLSIAFSSSLHHAQYSEKLQKIVDFASSKISLEELTTIWDMQIGKHITVVDNIHSIISSAIQNFSVEQMEHFLKLLEKSWDEEDDKSKERLLLLLGKVGREIKDNQIVTQILDLLWNFSHLEEDLPLYLINQAVQSHIDVLCDSSLITIATKTDYVSKCVQDIKNNTWVVPGIRHILCNLESIAKKNMKNTRPTIQDIQQNNQLMKLLTSSLSQSHKTATSSILPGTLSGETIINNSYKYAEIIMTHLKLIQFLLKDGNLYLSYGRAKEIWDCLMLDENNCDGDYETCLEWFYECIRDLQADTLKELFTQKLLKTDVSRMKEMGLKCFIAYFETVNTNEHRIHRSGSSLVVDKTELIGMPYLWQLVLKSPYGNIAEEATQYLIDVSFSWLSNKLKKVDSFSIHKKFMGECCKRLEHLLSQLKENEDCSPKEGKITRTFKKPHPIKGSSIERSKVFLSIERLLHLTCNYIITVEDGYALPRAFPSHGSCYHGYPIQIHITCESNKTEIDVMSHSNERLSAVRQKIANKLDCPVEGLQILMNDKTLLSDKDHKLLLQLSFEKKQNLTAKLLATIKATSGGATGTLLSASASSSASNDSVSPVNKMDREKCLPGFLLAVEYRIFDKLYTLAELEEPQITCVLRNLLQQLPTDGDVLQAIDVFSFQNPMLCSPGTRAGYTTSSTSVLENYFKCTAPKMSTFRVLYNLQVLSSKLMPVLGIDAPNVTQSFRENWLNAGGLRLIMNILLPDTLPSNADYELRQSCYYIILQLARFLLCGDEIDMEPNSPPYPAVVRTYGQTSADDTPLLQHAVSLNTTATDSQADVSMNSTSTPIKVGNTSSISNQSHSPVASSWPGARAAANDSPGSVRELSSSPGGNAASFTPDGNLRKRLRSTSSVLESVSPTVKMVIENINEEEFKEIISSLLQVSWSAAAGQLQLNTKQNSTTPVASSSGEAYSNPFTHSKQQTSSNSSMLHYQLKAGLCLSQETVSIMDSVLANNSLELLVMCLQLRPNLMDLFYKLPNVDDFIVDVLTGSPSFEVRAAASLHFSVLSMTLNNTMDTHPKAFLIKTLLKAHLPVWNISGTIRGHAYKILTQCEQYFELLSNLLCQLSLSAQTEYNINPSQLLEGELNFLQNSDNLNVEMLTGHLSFSSALFTCEGIDKTTQGCRFLTYLLNEFLFSASKLEHANTSLSTFSVLDINIHSFNSQCRQQAFNLLLTTADRCPGNIASIADELTRRHHNQVISKEWAFQPAISARPANGFVGLSNAGATCYMNSILQQLYMQPGIREALLKVEDQQSTTKDTILSQVQNIFGHLLESQTQFFKPEGFWKTFKLWGEPVNLREQQDALEFYTNITDQLDEHLKTLKKEEIFKKAFSGTFVDQKTCSDCSHCFERDEPFSSLPVTVKSGNLEASLEQFVHTEVMEGENAYYCEKCRDRRTTVKRTCIKKLPGILVIQLKRFWYDWERNRAIKFDDFFKFPTILDMEPYTKEGIKKQELDQQKHGSNTSHSEPMRVVTDNQRYYELVGVVVHSGQASAGHYYSYIKNRQSTVGDYNKWYKFNDTHVEKFDMTDEALHQELFGGEYKVPQTEGNNQYPENRVRNWNAYMLFYESMDKNRLPNTHFSTHDARGQMFGDIFRSYPASPASSTASSNPPSPGSKDSLSQLSALIRKGEKKGLFTENMPTYIKRNVNEANKEFMCNCDIYNKEYFLFIRELCNVNTKPSIVRKILSEENSDEINEDKAIISLIQLSTQYLINTYFKTAKSFRTDLEQWKVTLENLFNSNLVTNKWFCDFFGQPQQRPYLVMYLLECPEADTRQLFSTWLIQACRNILNQLNKVTDEIDALISQLLTLLDSEAGHHIKQSSQYFSFFHRYSLLSFEALSHLLDIGAFRKFQNFLLGSRSLTNPEKLIRRWTSAQTLELLSLHQVMSTIVINVENESLHTVSTDIECPPPRKMVQYPNRLKINKDLCELFYGIDSDRYLHELLFATIEIPHANECVYDVIMYGCWCNLAFSLTFFQQIQMFLAKAQVSDFVNLFPLLKGVLCLDDPHQTKRIECCVGGSTEDDIEGLFNLIHNSRNENGRRSYECVKFLTSTAKQIPKFREYISHEAQYKDKLDGAVKWLEKKLSEGSFWQSNKTSSTTPSFRRTTSEQNTLHEATKLLDEMESLDASNTAIVEIT</sequence>
<dbReference type="PROSITE" id="PS50030">
    <property type="entry name" value="UBA"/>
    <property type="match status" value="1"/>
</dbReference>
<name>A0A7M5XH66_9CNID</name>
<evidence type="ECO:0000313" key="13">
    <source>
        <dbReference type="Proteomes" id="UP000594262"/>
    </source>
</evidence>
<dbReference type="EnsemblMetazoa" id="CLYHEMT023296.1">
    <property type="protein sequence ID" value="CLYHEMP023296.1"/>
    <property type="gene ID" value="CLYHEMG023296"/>
</dbReference>
<feature type="region of interest" description="Disordered" evidence="9">
    <location>
        <begin position="1248"/>
        <end position="1317"/>
    </location>
</feature>
<evidence type="ECO:0000259" key="10">
    <source>
        <dbReference type="PROSITE" id="PS50030"/>
    </source>
</evidence>
<reference evidence="12" key="1">
    <citation type="submission" date="2021-01" db="UniProtKB">
        <authorList>
            <consortium name="EnsemblMetazoa"/>
        </authorList>
    </citation>
    <scope>IDENTIFICATION</scope>
</reference>
<dbReference type="InterPro" id="IPR015940">
    <property type="entry name" value="UBA"/>
</dbReference>
<dbReference type="OrthoDB" id="289038at2759"/>
<dbReference type="CDD" id="cd14286">
    <property type="entry name" value="UBA_UBP24"/>
    <property type="match status" value="1"/>
</dbReference>
<keyword evidence="8" id="KW-0788">Thiol protease</keyword>
<keyword evidence="7" id="KW-0378">Hydrolase</keyword>
<dbReference type="Pfam" id="PF25010">
    <property type="entry name" value="ARM_UBP24_USP9X-Y"/>
    <property type="match status" value="1"/>
</dbReference>
<dbReference type="GO" id="GO:0005634">
    <property type="term" value="C:nucleus"/>
    <property type="evidence" value="ECO:0007669"/>
    <property type="project" value="TreeGrafter"/>
</dbReference>
<keyword evidence="13" id="KW-1185">Reference proteome</keyword>
<evidence type="ECO:0000256" key="8">
    <source>
        <dbReference type="ARBA" id="ARBA00022807"/>
    </source>
</evidence>
<dbReference type="Pfam" id="PF00627">
    <property type="entry name" value="UBA"/>
    <property type="match status" value="1"/>
</dbReference>
<evidence type="ECO:0000256" key="6">
    <source>
        <dbReference type="ARBA" id="ARBA00022786"/>
    </source>
</evidence>